<evidence type="ECO:0000256" key="3">
    <source>
        <dbReference type="ARBA" id="ARBA00022679"/>
    </source>
</evidence>
<name>A0A8T9C9J0_9HELO</name>
<dbReference type="InterPro" id="IPR009081">
    <property type="entry name" value="PP-bd_ACP"/>
</dbReference>
<evidence type="ECO:0000256" key="1">
    <source>
        <dbReference type="ARBA" id="ARBA00022450"/>
    </source>
</evidence>
<dbReference type="Pfam" id="PF00109">
    <property type="entry name" value="ketoacyl-synt"/>
    <property type="match status" value="1"/>
</dbReference>
<dbReference type="Pfam" id="PF08242">
    <property type="entry name" value="Methyltransf_12"/>
    <property type="match status" value="1"/>
</dbReference>
<dbReference type="Gene3D" id="3.40.50.720">
    <property type="entry name" value="NAD(P)-binding Rossmann-like Domain"/>
    <property type="match status" value="1"/>
</dbReference>
<dbReference type="SMART" id="SM00829">
    <property type="entry name" value="PKS_ER"/>
    <property type="match status" value="1"/>
</dbReference>
<dbReference type="Gene3D" id="3.40.50.150">
    <property type="entry name" value="Vaccinia Virus protein VP39"/>
    <property type="match status" value="1"/>
</dbReference>
<keyword evidence="3" id="KW-0808">Transferase</keyword>
<dbReference type="InterPro" id="IPR001227">
    <property type="entry name" value="Ac_transferase_dom_sf"/>
</dbReference>
<dbReference type="InterPro" id="IPR049900">
    <property type="entry name" value="PKS_mFAS_DH"/>
</dbReference>
<dbReference type="InterPro" id="IPR049552">
    <property type="entry name" value="PKS_DH_N"/>
</dbReference>
<dbReference type="SMART" id="SM00827">
    <property type="entry name" value="PKS_AT"/>
    <property type="match status" value="1"/>
</dbReference>
<dbReference type="Gene3D" id="3.40.47.10">
    <property type="match status" value="1"/>
</dbReference>
<organism evidence="13 14">
    <name type="scientific">Lachnellula suecica</name>
    <dbReference type="NCBI Taxonomy" id="602035"/>
    <lineage>
        <taxon>Eukaryota</taxon>
        <taxon>Fungi</taxon>
        <taxon>Dikarya</taxon>
        <taxon>Ascomycota</taxon>
        <taxon>Pezizomycotina</taxon>
        <taxon>Leotiomycetes</taxon>
        <taxon>Helotiales</taxon>
        <taxon>Lachnaceae</taxon>
        <taxon>Lachnellula</taxon>
    </lineage>
</organism>
<dbReference type="Pfam" id="PF16197">
    <property type="entry name" value="KAsynt_C_assoc"/>
    <property type="match status" value="1"/>
</dbReference>
<dbReference type="Pfam" id="PF14765">
    <property type="entry name" value="PS-DH"/>
    <property type="match status" value="1"/>
</dbReference>
<dbReference type="SMART" id="SM00826">
    <property type="entry name" value="PKS_DH"/>
    <property type="match status" value="1"/>
</dbReference>
<dbReference type="InterPro" id="IPR020806">
    <property type="entry name" value="PKS_PP-bd"/>
</dbReference>
<dbReference type="SUPFAM" id="SSF52151">
    <property type="entry name" value="FabD/lysophospholipase-like"/>
    <property type="match status" value="1"/>
</dbReference>
<dbReference type="PROSITE" id="PS00606">
    <property type="entry name" value="KS3_1"/>
    <property type="match status" value="1"/>
</dbReference>
<dbReference type="Pfam" id="PF08659">
    <property type="entry name" value="KR"/>
    <property type="match status" value="1"/>
</dbReference>
<keyword evidence="2" id="KW-0597">Phosphoprotein</keyword>
<dbReference type="GO" id="GO:0004312">
    <property type="term" value="F:fatty acid synthase activity"/>
    <property type="evidence" value="ECO:0007669"/>
    <property type="project" value="TreeGrafter"/>
</dbReference>
<dbReference type="SUPFAM" id="SSF47336">
    <property type="entry name" value="ACP-like"/>
    <property type="match status" value="1"/>
</dbReference>
<dbReference type="Gene3D" id="3.10.129.110">
    <property type="entry name" value="Polyketide synthase dehydratase"/>
    <property type="match status" value="1"/>
</dbReference>
<dbReference type="CDD" id="cd00833">
    <property type="entry name" value="PKS"/>
    <property type="match status" value="1"/>
</dbReference>
<dbReference type="GO" id="GO:0004315">
    <property type="term" value="F:3-oxoacyl-[acyl-carrier-protein] synthase activity"/>
    <property type="evidence" value="ECO:0007669"/>
    <property type="project" value="InterPro"/>
</dbReference>
<dbReference type="SUPFAM" id="SSF50129">
    <property type="entry name" value="GroES-like"/>
    <property type="match status" value="1"/>
</dbReference>
<keyword evidence="4" id="KW-0521">NADP</keyword>
<reference evidence="13 14" key="1">
    <citation type="submission" date="2018-05" db="EMBL/GenBank/DDBJ databases">
        <title>Genome sequencing and assembly of the regulated plant pathogen Lachnellula willkommii and related sister species for the development of diagnostic species identification markers.</title>
        <authorList>
            <person name="Giroux E."/>
            <person name="Bilodeau G."/>
        </authorList>
    </citation>
    <scope>NUCLEOTIDE SEQUENCE [LARGE SCALE GENOMIC DNA]</scope>
    <source>
        <strain evidence="13 14">CBS 268.59</strain>
    </source>
</reference>
<dbReference type="InterPro" id="IPR016035">
    <property type="entry name" value="Acyl_Trfase/lysoPLipase"/>
</dbReference>
<keyword evidence="1" id="KW-0596">Phosphopantetheine</keyword>
<dbReference type="Pfam" id="PF23297">
    <property type="entry name" value="ACP_SdgA_C"/>
    <property type="match status" value="1"/>
</dbReference>
<sequence>MAAVKPRGGLPSETQKQYPTYDIDSPGNSTPINIGQEDSYGISAGNSGSSIGTPSLVTGSEAKADPVAIIGLSCRFAGDAKTPREFLEFILQGRSAAGPFPSDKLNAEGYYHPDPDHAGTFANKGGYFLSESADAFDAPFFNLSENDVAAMDPQQKLLLEDVYHALENAGLNLKDVMGSPTSVFVGCSNNDQLALANADLEMALKSKATGTSLALLANRISWFYNMTGTSQTIDTACSSSLVAFHQACQNIRSGESTMAVVSGVNLIEFPGAVLYLSNLGVLSPDGQCFSFDSRANGYGRGEGVSTVILKSLSAAIKDGDTIRAVVRASGSNQDGRTPGITMPNPVSQESLIREVYTKNNLDMNETTFVEAHGTGTQVGDPLEITAISSAFNSTARKDPLYVGSVKASIGHLEGGAGMAGLITATLLVESRMIPPVANLKTVNSQIPANANIEFSKKPTDRSKNAEVFRASVNSFGFGGTNAHVVVDDSERCLRDQTPASESQVDQPAKHLFLFSTHDQQGSKRVTQSLSAHLDSTSKLLQAPESQYLADLAFTLNEKRSSFDWNTYLVVGSLAELSRKLDSGVSEPIRRSTGTPPSIGFVFTGQGAQWPKMGGSLIVYPVFRRSIEEASAYLQELGCAWRLTDVLTDDSSEVDINSPDFSQAACTAIQIALVELLASWNILPSKVVGHSSGEIAAAYCAGKISREAAWRVAYFRGVVSMKVEKGGSMMAAAVTEDEAQIYIDNANQELKGNLKVGCYNSPKNLTITGKNSELQYLRELLVKDEKFARVLSVKVAYHSRYLVGVADEYRDLLKGSFEGDLFTLDHKVEMVSSVTGQEILPGQVEDPDYWIQNLVSPVQFTKAFANFAQTPSSKNATLAHVIEIGPHSALRSAIREIAATVPGAQGIEYSNVLTRNQNDIAPILETVGRLVCRGHVVNISATRQEQKPQMLTDLPPYPFDHSRVLRATTRVINNVRFPKFPRNEMFGNPVLDWNPSEPRWRHFIRTSEMCWLRDNNMNGSITFPGVGYLTMAIEAVLQHSEPTNSYEGIRMRNIAMTAGLVIPETKEGIETMLSMRPAGDWQRFSVTSYDPVREVWTEHCTGDIKLEVTPSFNEVNPSGDAVSSLGHDLDALAAIEERCKTVFDNGKIYRNFESAGMDFGPTLRNVKEINISNATNECMGLVSVPDVAACMPMGYTQPQLIHPTLMESMMHVLLLICSPEGVPASPMVTTSIKDIWLSTAIKSDLSSVYRSYGTADQKSLRTWETDMTVLEDDSRKPIIIMEGVELVALGSISEAASDENPYSYYHVEWQPDTDLLTTADALDHWSTLSVPESDTETPPHRNYQLACAIYVLEAMEALKSIDTSGLAPYFQKFIEWMEHESERLSENLVPFITHADVKDKLLHEVETHNARGELLVRIGENIVPILTGEKNCLEIMFGESQLMSRTYDKGLPGNIRALLIRYLEVVGRNKTNLKILEVGAGTGSATGTFLEALSPRDGSTKISSIAQYTFTDVSAGFLEKAKERFAQWSNIVQYKVLNIEVDPTAQKFELGTYDMIVATHVLHATTDLHKTLANVRSLLKPGGKLVMVENVKPDLMNSPLAFGLLPGWWQSIESFRQFNPLIEKHQWNKILEETGFDKSHLLFKDTEDEDAHEMCVSVSTAIVPDRPQTQEPILVIVASKAQAESIQVKDLLQVLKAKGSQSFEVVDVHHMEGKDLKNSICIVMLDLAPFDLSTLTDAEFVKVQSLLAGSKKLLWVSGDPIQSPKLAMSTGLLRTIRWERDLDEVNFITLGFTHPLPDSPLIASKILELYDHVFNGKVPIPRNSEFVYHPSGSFWNNRLIGAPNISLSTFTKLVPTTAMIPFGEAEAIKMNIKSPGRLKTLRFVDDPLHSVPLNPTEVEIKVKASGLSKVDVASIMDHMPEESPGSDASGIVTAVGSSVTDLKVGDSVMALKTIKGSGPFQTFFRTNASAVQKIPEGFSFVDAAAIPLAFCTALLSLVHIARLEPGETVLIHSAAGGVGQAAIQLSKLARAEIFATVSTAEKKELLMSQYGIPQDHIYSSRDSVFVEGIMSLTGRRGVDVILNCLKGEGFDRTWDCIAPYGRFVDIEKHERGNKLDMAAFAQNVSYTGVDLLGLAAHNPAKITRVFSEVTHLFQAGKIDPPGRLASKAVAYQFPSNASYVLVGGLGGLGRSLAKWMFSRGARNFILLSRSGATNPAAKEFIKELIRESCQVKDFACDVTNGDAVAKAIAECAKTMPPIKGCLQGAMVLKDSMFPNMSLEQFNAAVHPKVQGSINLANSLPPGLDFFIMLSSSASIIGNRGQANYVAANTFLDAFAANLVSRGIPACSINLGSVLNVGWVAENQEKLPIALSYGSISEPELLSILEYHMDPTRNPLGENVSSQTVAGIRSSTDFARANFPQPAYMDYPLFSQLCASADTTSGESETKVELPIRELLSSTTSLETATALVTKAIILKLSRIMSIKTDEIDPNRALTFYGVDSLVVVDFRSWMKKELEADIAISDMLSDIGIGDLSELIAKASELNSNF</sequence>
<dbReference type="PROSITE" id="PS52004">
    <property type="entry name" value="KS3_2"/>
    <property type="match status" value="1"/>
</dbReference>
<keyword evidence="5" id="KW-0560">Oxidoreductase</keyword>
<dbReference type="SUPFAM" id="SSF53901">
    <property type="entry name" value="Thiolase-like"/>
    <property type="match status" value="1"/>
</dbReference>
<dbReference type="Pfam" id="PF00107">
    <property type="entry name" value="ADH_zinc_N"/>
    <property type="match status" value="1"/>
</dbReference>
<feature type="region of interest" description="N-terminal hotdog fold" evidence="8">
    <location>
        <begin position="982"/>
        <end position="1110"/>
    </location>
</feature>
<dbReference type="PANTHER" id="PTHR43775:SF29">
    <property type="entry name" value="ASPERFURANONE POLYKETIDE SYNTHASE AFOG-RELATED"/>
    <property type="match status" value="1"/>
</dbReference>
<dbReference type="InterPro" id="IPR050091">
    <property type="entry name" value="PKS_NRPS_Biosynth_Enz"/>
</dbReference>
<feature type="region of interest" description="C-terminal hotdog fold" evidence="8">
    <location>
        <begin position="1139"/>
        <end position="1294"/>
    </location>
</feature>
<dbReference type="InterPro" id="IPR014043">
    <property type="entry name" value="Acyl_transferase_dom"/>
</dbReference>
<evidence type="ECO:0000256" key="8">
    <source>
        <dbReference type="PROSITE-ProRule" id="PRU01363"/>
    </source>
</evidence>
<dbReference type="Gene3D" id="3.30.70.3290">
    <property type="match status" value="1"/>
</dbReference>
<evidence type="ECO:0000313" key="13">
    <source>
        <dbReference type="EMBL" id="TVY81127.1"/>
    </source>
</evidence>
<dbReference type="GO" id="GO:0006633">
    <property type="term" value="P:fatty acid biosynthetic process"/>
    <property type="evidence" value="ECO:0007669"/>
    <property type="project" value="InterPro"/>
</dbReference>
<evidence type="ECO:0000256" key="9">
    <source>
        <dbReference type="SAM" id="MobiDB-lite"/>
    </source>
</evidence>
<dbReference type="PROSITE" id="PS52019">
    <property type="entry name" value="PKS_MFAS_DH"/>
    <property type="match status" value="1"/>
</dbReference>
<evidence type="ECO:0000256" key="5">
    <source>
        <dbReference type="ARBA" id="ARBA00023002"/>
    </source>
</evidence>
<evidence type="ECO:0000313" key="14">
    <source>
        <dbReference type="Proteomes" id="UP000469558"/>
    </source>
</evidence>
<dbReference type="Pfam" id="PF00698">
    <property type="entry name" value="Acyl_transf_1"/>
    <property type="match status" value="1"/>
</dbReference>
<dbReference type="InterPro" id="IPR016036">
    <property type="entry name" value="Malonyl_transacylase_ACP-bd"/>
</dbReference>
<feature type="domain" description="Carrier" evidence="10">
    <location>
        <begin position="2462"/>
        <end position="2539"/>
    </location>
</feature>
<dbReference type="SMART" id="SM00825">
    <property type="entry name" value="PKS_KS"/>
    <property type="match status" value="1"/>
</dbReference>
<comment type="caution">
    <text evidence="8">Lacks conserved residue(s) required for the propagation of feature annotation.</text>
</comment>
<keyword evidence="6" id="KW-0511">Multifunctional enzyme</keyword>
<dbReference type="GO" id="GO:0008270">
    <property type="term" value="F:zinc ion binding"/>
    <property type="evidence" value="ECO:0007669"/>
    <property type="project" value="InterPro"/>
</dbReference>
<dbReference type="InterPro" id="IPR002364">
    <property type="entry name" value="Quin_OxRdtase/zeta-crystal_CS"/>
</dbReference>
<dbReference type="Pfam" id="PF02801">
    <property type="entry name" value="Ketoacyl-synt_C"/>
    <property type="match status" value="1"/>
</dbReference>
<comment type="caution">
    <text evidence="13">The sequence shown here is derived from an EMBL/GenBank/DDBJ whole genome shotgun (WGS) entry which is preliminary data.</text>
</comment>
<dbReference type="InterPro" id="IPR011032">
    <property type="entry name" value="GroES-like_sf"/>
</dbReference>
<dbReference type="InterPro" id="IPR049551">
    <property type="entry name" value="PKS_DH_C"/>
</dbReference>
<dbReference type="PROSITE" id="PS01162">
    <property type="entry name" value="QOR_ZETA_CRYSTAL"/>
    <property type="match status" value="1"/>
</dbReference>
<dbReference type="SUPFAM" id="SSF51735">
    <property type="entry name" value="NAD(P)-binding Rossmann-fold domains"/>
    <property type="match status" value="2"/>
</dbReference>
<evidence type="ECO:0000259" key="10">
    <source>
        <dbReference type="PROSITE" id="PS50075"/>
    </source>
</evidence>
<feature type="domain" description="PKS/mFAS DH" evidence="12">
    <location>
        <begin position="982"/>
        <end position="1294"/>
    </location>
</feature>
<evidence type="ECO:0000256" key="2">
    <source>
        <dbReference type="ARBA" id="ARBA00022553"/>
    </source>
</evidence>
<dbReference type="InterPro" id="IPR036291">
    <property type="entry name" value="NAD(P)-bd_dom_sf"/>
</dbReference>
<evidence type="ECO:0000256" key="6">
    <source>
        <dbReference type="ARBA" id="ARBA00023268"/>
    </source>
</evidence>
<evidence type="ECO:0000256" key="7">
    <source>
        <dbReference type="ARBA" id="ARBA00023315"/>
    </source>
</evidence>
<dbReference type="InterPro" id="IPR013968">
    <property type="entry name" value="PKS_KR"/>
</dbReference>
<gene>
    <name evidence="13" type="primary">OTApks</name>
    <name evidence="13" type="ORF">LSUE1_G003361</name>
</gene>
<dbReference type="InterPro" id="IPR013217">
    <property type="entry name" value="Methyltransf_12"/>
</dbReference>
<dbReference type="InterPro" id="IPR032821">
    <property type="entry name" value="PKS_assoc"/>
</dbReference>
<dbReference type="SMART" id="SM00822">
    <property type="entry name" value="PKS_KR"/>
    <property type="match status" value="1"/>
</dbReference>
<dbReference type="InterPro" id="IPR042104">
    <property type="entry name" value="PKS_dehydratase_sf"/>
</dbReference>
<dbReference type="SUPFAM" id="SSF53335">
    <property type="entry name" value="S-adenosyl-L-methionine-dependent methyltransferases"/>
    <property type="match status" value="1"/>
</dbReference>
<dbReference type="CDD" id="cd05195">
    <property type="entry name" value="enoyl_red"/>
    <property type="match status" value="1"/>
</dbReference>
<dbReference type="GO" id="GO:0044550">
    <property type="term" value="P:secondary metabolite biosynthetic process"/>
    <property type="evidence" value="ECO:0007669"/>
    <property type="project" value="TreeGrafter"/>
</dbReference>
<dbReference type="Pfam" id="PF08240">
    <property type="entry name" value="ADH_N"/>
    <property type="match status" value="1"/>
</dbReference>
<dbReference type="EMBL" id="QGMK01000542">
    <property type="protein sequence ID" value="TVY81127.1"/>
    <property type="molecule type" value="Genomic_DNA"/>
</dbReference>
<evidence type="ECO:0000259" key="11">
    <source>
        <dbReference type="PROSITE" id="PS52004"/>
    </source>
</evidence>
<feature type="domain" description="Ketosynthase family 3 (KS3)" evidence="11">
    <location>
        <begin position="64"/>
        <end position="488"/>
    </location>
</feature>
<dbReference type="InterPro" id="IPR029063">
    <property type="entry name" value="SAM-dependent_MTases_sf"/>
</dbReference>
<dbReference type="InterPro" id="IPR018201">
    <property type="entry name" value="Ketoacyl_synth_AS"/>
</dbReference>
<dbReference type="CDD" id="cd02440">
    <property type="entry name" value="AdoMet_MTases"/>
    <property type="match status" value="1"/>
</dbReference>
<dbReference type="Gene3D" id="3.90.180.10">
    <property type="entry name" value="Medium-chain alcohol dehydrogenases, catalytic domain"/>
    <property type="match status" value="1"/>
</dbReference>
<dbReference type="OrthoDB" id="329835at2759"/>
<dbReference type="SUPFAM" id="SSF55048">
    <property type="entry name" value="Probable ACP-binding domain of malonyl-CoA ACP transacylase"/>
    <property type="match status" value="1"/>
</dbReference>
<dbReference type="InterPro" id="IPR036736">
    <property type="entry name" value="ACP-like_sf"/>
</dbReference>
<dbReference type="InterPro" id="IPR014030">
    <property type="entry name" value="Ketoacyl_synth_N"/>
</dbReference>
<protein>
    <submittedName>
        <fullName evidence="13">Ochratoxin highly reducing polyketide synthase</fullName>
    </submittedName>
</protein>
<dbReference type="InterPro" id="IPR020843">
    <property type="entry name" value="ER"/>
</dbReference>
<dbReference type="InterPro" id="IPR057326">
    <property type="entry name" value="KR_dom"/>
</dbReference>
<dbReference type="Pfam" id="PF21089">
    <property type="entry name" value="PKS_DH_N"/>
    <property type="match status" value="1"/>
</dbReference>
<dbReference type="InterPro" id="IPR016039">
    <property type="entry name" value="Thiolase-like"/>
</dbReference>
<dbReference type="InterPro" id="IPR014031">
    <property type="entry name" value="Ketoacyl_synth_C"/>
</dbReference>
<keyword evidence="7" id="KW-0012">Acyltransferase</keyword>
<dbReference type="InterPro" id="IPR013149">
    <property type="entry name" value="ADH-like_C"/>
</dbReference>
<dbReference type="Proteomes" id="UP000469558">
    <property type="component" value="Unassembled WGS sequence"/>
</dbReference>
<accession>A0A8T9C9J0</accession>
<dbReference type="InterPro" id="IPR020807">
    <property type="entry name" value="PKS_DH"/>
</dbReference>
<dbReference type="SMART" id="SM00823">
    <property type="entry name" value="PKS_PP"/>
    <property type="match status" value="1"/>
</dbReference>
<dbReference type="Gene3D" id="3.40.366.10">
    <property type="entry name" value="Malonyl-Coenzyme A Acyl Carrier Protein, domain 2"/>
    <property type="match status" value="1"/>
</dbReference>
<dbReference type="InterPro" id="IPR020841">
    <property type="entry name" value="PKS_Beta-ketoAc_synthase_dom"/>
</dbReference>
<proteinExistence type="predicted"/>
<dbReference type="Gene3D" id="1.10.1200.10">
    <property type="entry name" value="ACP-like"/>
    <property type="match status" value="1"/>
</dbReference>
<dbReference type="GO" id="GO:0031177">
    <property type="term" value="F:phosphopantetheine binding"/>
    <property type="evidence" value="ECO:0007669"/>
    <property type="project" value="InterPro"/>
</dbReference>
<keyword evidence="14" id="KW-1185">Reference proteome</keyword>
<dbReference type="PANTHER" id="PTHR43775">
    <property type="entry name" value="FATTY ACID SYNTHASE"/>
    <property type="match status" value="1"/>
</dbReference>
<dbReference type="GO" id="GO:0016491">
    <property type="term" value="F:oxidoreductase activity"/>
    <property type="evidence" value="ECO:0007669"/>
    <property type="project" value="UniProtKB-KW"/>
</dbReference>
<feature type="region of interest" description="Disordered" evidence="9">
    <location>
        <begin position="1"/>
        <end position="46"/>
    </location>
</feature>
<evidence type="ECO:0000259" key="12">
    <source>
        <dbReference type="PROSITE" id="PS52019"/>
    </source>
</evidence>
<dbReference type="PROSITE" id="PS50075">
    <property type="entry name" value="CARRIER"/>
    <property type="match status" value="1"/>
</dbReference>
<dbReference type="InterPro" id="IPR013154">
    <property type="entry name" value="ADH-like_N"/>
</dbReference>
<evidence type="ECO:0000256" key="4">
    <source>
        <dbReference type="ARBA" id="ARBA00022857"/>
    </source>
</evidence>